<name>A0ABW3AVP9_9SPHI</name>
<keyword evidence="2" id="KW-0479">Metal-binding</keyword>
<comment type="caution">
    <text evidence="3">The sequence shown here is derived from an EMBL/GenBank/DDBJ whole genome shotgun (WGS) entry which is preliminary data.</text>
</comment>
<organism evidence="3 4">
    <name type="scientific">Mucilaginibacter litoreus</name>
    <dbReference type="NCBI Taxonomy" id="1048221"/>
    <lineage>
        <taxon>Bacteria</taxon>
        <taxon>Pseudomonadati</taxon>
        <taxon>Bacteroidota</taxon>
        <taxon>Sphingobacteriia</taxon>
        <taxon>Sphingobacteriales</taxon>
        <taxon>Sphingobacteriaceae</taxon>
        <taxon>Mucilaginibacter</taxon>
    </lineage>
</organism>
<accession>A0ABW3AVP9</accession>
<dbReference type="Proteomes" id="UP001597010">
    <property type="component" value="Unassembled WGS sequence"/>
</dbReference>
<dbReference type="InterPro" id="IPR002678">
    <property type="entry name" value="DUF34/NIF3"/>
</dbReference>
<dbReference type="PANTHER" id="PTHR13799:SF14">
    <property type="entry name" value="GTP CYCLOHYDROLASE 1 TYPE 2 HOMOLOG"/>
    <property type="match status" value="1"/>
</dbReference>
<dbReference type="Gene3D" id="3.40.1390.30">
    <property type="entry name" value="NIF3 (NGG1p interacting factor 3)-like"/>
    <property type="match status" value="2"/>
</dbReference>
<reference evidence="4" key="1">
    <citation type="journal article" date="2019" name="Int. J. Syst. Evol. Microbiol.">
        <title>The Global Catalogue of Microorganisms (GCM) 10K type strain sequencing project: providing services to taxonomists for standard genome sequencing and annotation.</title>
        <authorList>
            <consortium name="The Broad Institute Genomics Platform"/>
            <consortium name="The Broad Institute Genome Sequencing Center for Infectious Disease"/>
            <person name="Wu L."/>
            <person name="Ma J."/>
        </authorList>
    </citation>
    <scope>NUCLEOTIDE SEQUENCE [LARGE SCALE GENOMIC DNA]</scope>
    <source>
        <strain evidence="4">CCUG 61484</strain>
    </source>
</reference>
<sequence length="296" mass="32543">MINRRKFLNSTGKAIGSIALLNIIPGVSTAINLPPQHTVQQVIDIILKAGNLNPAAGTVDTIKAGNADQPVTGIVTTMFATTDVINQAVKLGANFIIAHEPTFYNHTDDKDLVKDNPVVKEKLDLLNRHKITVWRFHDGLHSLNPDPVGYGFLQKTGWLKYYKDEQYSIQIPAVSLQQMVQHLKKSLGIQHVRVIGDLNLQCRKVTVIPGAAGGKWQMSAVVADNPDVLIVGEVSEWETAEFIRDSNAQGRKKALIILGHALSEEPGMECLVSWLQPKLPGIKITHIASGEPFTWM</sequence>
<dbReference type="PANTHER" id="PTHR13799">
    <property type="entry name" value="NGG1 INTERACTING FACTOR 3"/>
    <property type="match status" value="1"/>
</dbReference>
<proteinExistence type="inferred from homology"/>
<evidence type="ECO:0000313" key="4">
    <source>
        <dbReference type="Proteomes" id="UP001597010"/>
    </source>
</evidence>
<evidence type="ECO:0000256" key="1">
    <source>
        <dbReference type="ARBA" id="ARBA00006964"/>
    </source>
</evidence>
<gene>
    <name evidence="3" type="ORF">ACFQZX_12450</name>
</gene>
<dbReference type="SUPFAM" id="SSF102705">
    <property type="entry name" value="NIF3 (NGG1p interacting factor 3)-like"/>
    <property type="match status" value="1"/>
</dbReference>
<dbReference type="RefSeq" id="WP_377115757.1">
    <property type="nucleotide sequence ID" value="NZ_JBHTHZ010000011.1"/>
</dbReference>
<dbReference type="Pfam" id="PF01784">
    <property type="entry name" value="DUF34_NIF3"/>
    <property type="match status" value="1"/>
</dbReference>
<comment type="similarity">
    <text evidence="1">Belongs to the GTP cyclohydrolase I type 2/NIF3 family.</text>
</comment>
<dbReference type="EMBL" id="JBHTHZ010000011">
    <property type="protein sequence ID" value="MFD0794429.1"/>
    <property type="molecule type" value="Genomic_DNA"/>
</dbReference>
<evidence type="ECO:0000256" key="2">
    <source>
        <dbReference type="ARBA" id="ARBA00022723"/>
    </source>
</evidence>
<keyword evidence="4" id="KW-1185">Reference proteome</keyword>
<protein>
    <submittedName>
        <fullName evidence="3">Nif3-like dinuclear metal center hexameric protein</fullName>
    </submittedName>
</protein>
<dbReference type="InterPro" id="IPR036069">
    <property type="entry name" value="DUF34/NIF3_sf"/>
</dbReference>
<evidence type="ECO:0000313" key="3">
    <source>
        <dbReference type="EMBL" id="MFD0794429.1"/>
    </source>
</evidence>